<proteinExistence type="predicted"/>
<dbReference type="AlphaFoldDB" id="K2QB11"/>
<gene>
    <name evidence="1" type="ORF">C426_1967</name>
</gene>
<organism evidence="1 2">
    <name type="scientific">Lactococcus garvieae DCC43</name>
    <dbReference type="NCBI Taxonomy" id="1231377"/>
    <lineage>
        <taxon>Bacteria</taxon>
        <taxon>Bacillati</taxon>
        <taxon>Bacillota</taxon>
        <taxon>Bacilli</taxon>
        <taxon>Lactobacillales</taxon>
        <taxon>Streptococcaceae</taxon>
        <taxon>Lactococcus</taxon>
    </lineage>
</organism>
<dbReference type="PATRIC" id="fig|1231377.3.peg.1947"/>
<comment type="caution">
    <text evidence="1">The sequence shown here is derived from an EMBL/GenBank/DDBJ whole genome shotgun (WGS) entry which is preliminary data.</text>
</comment>
<dbReference type="RefSeq" id="WP_003136579.1">
    <property type="nucleotide sequence ID" value="NZ_AMQS01000035.1"/>
</dbReference>
<reference evidence="1 2" key="1">
    <citation type="journal article" date="2012" name="J. Bacteriol.">
        <title>Genome Sequence of the Bacteriocin-Producing Strain Lactococcus garvieae DCC43.</title>
        <authorList>
            <person name="Gabrielsen C."/>
            <person name="Brede D.A."/>
            <person name="Hernandez P.E."/>
            <person name="Nes I.F."/>
            <person name="Diep D.B."/>
        </authorList>
    </citation>
    <scope>NUCLEOTIDE SEQUENCE [LARGE SCALE GENOMIC DNA]</scope>
    <source>
        <strain evidence="1 2">DCC43</strain>
    </source>
</reference>
<evidence type="ECO:0000313" key="2">
    <source>
        <dbReference type="Proteomes" id="UP000006787"/>
    </source>
</evidence>
<dbReference type="Proteomes" id="UP000006787">
    <property type="component" value="Unassembled WGS sequence"/>
</dbReference>
<protein>
    <submittedName>
        <fullName evidence="1">Uncharacterized protein</fullName>
    </submittedName>
</protein>
<dbReference type="EMBL" id="AMQS01000035">
    <property type="protein sequence ID" value="EKF50677.1"/>
    <property type="molecule type" value="Genomic_DNA"/>
</dbReference>
<sequence length="68" mass="7843">MFDKRYIKQGDEINFSGYGLMKVIDISKDDIIVGKNKYDRKGAKLNSFRVSKINGRLYAKDPLHNVYG</sequence>
<evidence type="ECO:0000313" key="1">
    <source>
        <dbReference type="EMBL" id="EKF50677.1"/>
    </source>
</evidence>
<accession>K2QB11</accession>
<name>K2QB11_9LACT</name>